<keyword evidence="1" id="KW-0812">Transmembrane</keyword>
<evidence type="ECO:0000313" key="2">
    <source>
        <dbReference type="EMBL" id="SHH73474.1"/>
    </source>
</evidence>
<dbReference type="EMBL" id="FQXD01000012">
    <property type="protein sequence ID" value="SHH73474.1"/>
    <property type="molecule type" value="Genomic_DNA"/>
</dbReference>
<reference evidence="3" key="1">
    <citation type="submission" date="2016-11" db="EMBL/GenBank/DDBJ databases">
        <authorList>
            <person name="Varghese N."/>
            <person name="Submissions S."/>
        </authorList>
    </citation>
    <scope>NUCLEOTIDE SEQUENCE [LARGE SCALE GENOMIC DNA]</scope>
    <source>
        <strain evidence="3">CGMCC 1.6496</strain>
    </source>
</reference>
<name>A0A1M5VEC9_9BACI</name>
<accession>A0A1M5VEC9</accession>
<feature type="transmembrane region" description="Helical" evidence="1">
    <location>
        <begin position="108"/>
        <end position="131"/>
    </location>
</feature>
<keyword evidence="1" id="KW-0472">Membrane</keyword>
<dbReference type="OrthoDB" id="2884954at2"/>
<dbReference type="Pfam" id="PF06691">
    <property type="entry name" value="DUF1189"/>
    <property type="match status" value="1"/>
</dbReference>
<feature type="transmembrane region" description="Helical" evidence="1">
    <location>
        <begin position="137"/>
        <end position="156"/>
    </location>
</feature>
<evidence type="ECO:0000256" key="1">
    <source>
        <dbReference type="SAM" id="Phobius"/>
    </source>
</evidence>
<proteinExistence type="predicted"/>
<evidence type="ECO:0000313" key="3">
    <source>
        <dbReference type="Proteomes" id="UP000184079"/>
    </source>
</evidence>
<dbReference type="InterPro" id="IPR009574">
    <property type="entry name" value="DUF1189"/>
</dbReference>
<protein>
    <recommendedName>
        <fullName evidence="4">DUF1189 domain-containing protein</fullName>
    </recommendedName>
</protein>
<keyword evidence="1" id="KW-1133">Transmembrane helix</keyword>
<feature type="transmembrane region" description="Helical" evidence="1">
    <location>
        <begin position="67"/>
        <end position="96"/>
    </location>
</feature>
<dbReference type="AlphaFoldDB" id="A0A1M5VEC9"/>
<sequence>MIFFHAFIHSIKLPKKNAIFQLNRIGMDIAVIYMLILILLVSIPSFLQYTLTTGDGVAAQLNGFFKIIYFFIFHYLPLSIIIFILLSIIAGIGTLIAKFMDRKLKFSILWKMSVFTTSIPFLFYTIVGIFFPLQDSFLFLFCAYSLLFLVLIITVYPKRRKK</sequence>
<gene>
    <name evidence="2" type="ORF">SAMN05421807_11267</name>
</gene>
<evidence type="ECO:0008006" key="4">
    <source>
        <dbReference type="Google" id="ProtNLM"/>
    </source>
</evidence>
<organism evidence="2 3">
    <name type="scientific">Virgibacillus chiguensis</name>
    <dbReference type="NCBI Taxonomy" id="411959"/>
    <lineage>
        <taxon>Bacteria</taxon>
        <taxon>Bacillati</taxon>
        <taxon>Bacillota</taxon>
        <taxon>Bacilli</taxon>
        <taxon>Bacillales</taxon>
        <taxon>Bacillaceae</taxon>
        <taxon>Virgibacillus</taxon>
    </lineage>
</organism>
<dbReference type="Proteomes" id="UP000184079">
    <property type="component" value="Unassembled WGS sequence"/>
</dbReference>
<keyword evidence="3" id="KW-1185">Reference proteome</keyword>
<feature type="transmembrane region" description="Helical" evidence="1">
    <location>
        <begin position="25"/>
        <end position="47"/>
    </location>
</feature>